<keyword evidence="5" id="KW-1185">Reference proteome</keyword>
<feature type="signal peptide" evidence="2">
    <location>
        <begin position="1"/>
        <end position="24"/>
    </location>
</feature>
<evidence type="ECO:0000313" key="4">
    <source>
        <dbReference type="EMBL" id="WPZ20965.1"/>
    </source>
</evidence>
<feature type="region of interest" description="Disordered" evidence="1">
    <location>
        <begin position="93"/>
        <end position="112"/>
    </location>
</feature>
<dbReference type="Pfam" id="PF03413">
    <property type="entry name" value="PepSY"/>
    <property type="match status" value="1"/>
</dbReference>
<evidence type="ECO:0000256" key="2">
    <source>
        <dbReference type="SAM" id="SignalP"/>
    </source>
</evidence>
<dbReference type="Gene3D" id="3.10.450.40">
    <property type="match status" value="1"/>
</dbReference>
<feature type="compositionally biased region" description="Acidic residues" evidence="1">
    <location>
        <begin position="101"/>
        <end position="112"/>
    </location>
</feature>
<sequence>MKSLISLTALISAGAVAMAGVTWAETGNSEELTLFSEAQIDIQRALTVALESANGKIASIEFENEAGKPVYEAVAVAPDGAMTEIFIDANDGTVISQSPYTDDDNEEDDGND</sequence>
<evidence type="ECO:0000259" key="3">
    <source>
        <dbReference type="Pfam" id="PF03413"/>
    </source>
</evidence>
<feature type="domain" description="PepSY" evidence="3">
    <location>
        <begin position="40"/>
        <end position="97"/>
    </location>
</feature>
<name>A0ABZ0V0L0_9RHOB</name>
<protein>
    <submittedName>
        <fullName evidence="4">PepSY domain-containing protein</fullName>
    </submittedName>
</protein>
<dbReference type="Proteomes" id="UP001326567">
    <property type="component" value="Chromosome"/>
</dbReference>
<reference evidence="4 5" key="1">
    <citation type="submission" date="2023-11" db="EMBL/GenBank/DDBJ databases">
        <title>From the Deep-Sea to the Surface: Bacterial Genomes Isolated from the Moytirra Hydrothermal Vent Plume.</title>
        <authorList>
            <person name="Major S.R."/>
        </authorList>
    </citation>
    <scope>NUCLEOTIDE SEQUENCE [LARGE SCALE GENOMIC DNA]</scope>
    <source>
        <strain evidence="4 5">OXR-9</strain>
    </source>
</reference>
<dbReference type="EMBL" id="CP139725">
    <property type="protein sequence ID" value="WPZ20965.1"/>
    <property type="molecule type" value="Genomic_DNA"/>
</dbReference>
<dbReference type="RefSeq" id="WP_322328092.1">
    <property type="nucleotide sequence ID" value="NZ_CP139725.1"/>
</dbReference>
<accession>A0ABZ0V0L0</accession>
<feature type="chain" id="PRO_5045898810" evidence="2">
    <location>
        <begin position="25"/>
        <end position="112"/>
    </location>
</feature>
<gene>
    <name evidence="4" type="ORF">T7987_12355</name>
</gene>
<organism evidence="4 5">
    <name type="scientific">Sulfitobacter faviae</name>
    <dbReference type="NCBI Taxonomy" id="1775881"/>
    <lineage>
        <taxon>Bacteria</taxon>
        <taxon>Pseudomonadati</taxon>
        <taxon>Pseudomonadota</taxon>
        <taxon>Alphaproteobacteria</taxon>
        <taxon>Rhodobacterales</taxon>
        <taxon>Roseobacteraceae</taxon>
        <taxon>Sulfitobacter</taxon>
    </lineage>
</organism>
<dbReference type="InterPro" id="IPR025711">
    <property type="entry name" value="PepSY"/>
</dbReference>
<evidence type="ECO:0000256" key="1">
    <source>
        <dbReference type="SAM" id="MobiDB-lite"/>
    </source>
</evidence>
<keyword evidence="2" id="KW-0732">Signal</keyword>
<proteinExistence type="predicted"/>
<evidence type="ECO:0000313" key="5">
    <source>
        <dbReference type="Proteomes" id="UP001326567"/>
    </source>
</evidence>